<accession>A0A7C8M4N8</accession>
<dbReference type="OrthoDB" id="4232400at2759"/>
<feature type="region of interest" description="Disordered" evidence="1">
    <location>
        <begin position="177"/>
        <end position="196"/>
    </location>
</feature>
<feature type="domain" description="Retrovirus-related Pol polyprotein from transposon TNT 1-94-like beta-barrel" evidence="2">
    <location>
        <begin position="14"/>
        <end position="93"/>
    </location>
</feature>
<dbReference type="Proteomes" id="UP000481861">
    <property type="component" value="Unassembled WGS sequence"/>
</dbReference>
<gene>
    <name evidence="3" type="ORF">BDV95DRAFT_670466</name>
</gene>
<dbReference type="EMBL" id="JAADJZ010000019">
    <property type="protein sequence ID" value="KAF2868398.1"/>
    <property type="molecule type" value="Genomic_DNA"/>
</dbReference>
<feature type="compositionally biased region" description="Polar residues" evidence="1">
    <location>
        <begin position="178"/>
        <end position="196"/>
    </location>
</feature>
<proteinExistence type="predicted"/>
<comment type="caution">
    <text evidence="3">The sequence shown here is derived from an EMBL/GenBank/DDBJ whole genome shotgun (WGS) entry which is preliminary data.</text>
</comment>
<dbReference type="PANTHER" id="PTHR40628:SF1">
    <property type="entry name" value="CHROMO DOMAIN-CONTAINING PROTEIN"/>
    <property type="match status" value="1"/>
</dbReference>
<dbReference type="PANTHER" id="PTHR40628">
    <property type="entry name" value="CHROMO DOMAIN-CONTAINING PROTEIN"/>
    <property type="match status" value="1"/>
</dbReference>
<sequence length="245" mass="27295">MASNTSTDLLCPDWIFSNNSNVHACKDRGWFTDYTPFESLAGFIYGDSTMPVAGVGNVVLPVKRSPNASGPNAHGTLLLKNVLHCPSSICNILGYNEEFESDYSVMTGQSTNGSSKGSIRDYQGRNVAYFDPNHRMFNIKLSGPPVGPVTGPSTLSAGGLYMINVLWADTERHRWDTHQQSVAREPSNGQHSQSCASYTTEEKQWLKDNYSDEYHFLQQHGLSIYKEEDRDDGRAIVRQIMAQME</sequence>
<keyword evidence="4" id="KW-1185">Reference proteome</keyword>
<dbReference type="Pfam" id="PF22936">
    <property type="entry name" value="Pol_BBD"/>
    <property type="match status" value="1"/>
</dbReference>
<evidence type="ECO:0000259" key="2">
    <source>
        <dbReference type="Pfam" id="PF22936"/>
    </source>
</evidence>
<dbReference type="InterPro" id="IPR054722">
    <property type="entry name" value="PolX-like_BBD"/>
</dbReference>
<evidence type="ECO:0000313" key="4">
    <source>
        <dbReference type="Proteomes" id="UP000481861"/>
    </source>
</evidence>
<evidence type="ECO:0000313" key="3">
    <source>
        <dbReference type="EMBL" id="KAF2868398.1"/>
    </source>
</evidence>
<organism evidence="3 4">
    <name type="scientific">Massariosphaeria phaeospora</name>
    <dbReference type="NCBI Taxonomy" id="100035"/>
    <lineage>
        <taxon>Eukaryota</taxon>
        <taxon>Fungi</taxon>
        <taxon>Dikarya</taxon>
        <taxon>Ascomycota</taxon>
        <taxon>Pezizomycotina</taxon>
        <taxon>Dothideomycetes</taxon>
        <taxon>Pleosporomycetidae</taxon>
        <taxon>Pleosporales</taxon>
        <taxon>Pleosporales incertae sedis</taxon>
        <taxon>Massariosphaeria</taxon>
    </lineage>
</organism>
<evidence type="ECO:0000256" key="1">
    <source>
        <dbReference type="SAM" id="MobiDB-lite"/>
    </source>
</evidence>
<name>A0A7C8M4N8_9PLEO</name>
<protein>
    <recommendedName>
        <fullName evidence="2">Retrovirus-related Pol polyprotein from transposon TNT 1-94-like beta-barrel domain-containing protein</fullName>
    </recommendedName>
</protein>
<dbReference type="AlphaFoldDB" id="A0A7C8M4N8"/>
<reference evidence="3 4" key="1">
    <citation type="submission" date="2020-01" db="EMBL/GenBank/DDBJ databases">
        <authorList>
            <consortium name="DOE Joint Genome Institute"/>
            <person name="Haridas S."/>
            <person name="Albert R."/>
            <person name="Binder M."/>
            <person name="Bloem J."/>
            <person name="Labutti K."/>
            <person name="Salamov A."/>
            <person name="Andreopoulos B."/>
            <person name="Baker S.E."/>
            <person name="Barry K."/>
            <person name="Bills G."/>
            <person name="Bluhm B.H."/>
            <person name="Cannon C."/>
            <person name="Castanera R."/>
            <person name="Culley D.E."/>
            <person name="Daum C."/>
            <person name="Ezra D."/>
            <person name="Gonzalez J.B."/>
            <person name="Henrissat B."/>
            <person name="Kuo A."/>
            <person name="Liang C."/>
            <person name="Lipzen A."/>
            <person name="Lutzoni F."/>
            <person name="Magnuson J."/>
            <person name="Mondo S."/>
            <person name="Nolan M."/>
            <person name="Ohm R."/>
            <person name="Pangilinan J."/>
            <person name="Park H.-J.H."/>
            <person name="Ramirez L."/>
            <person name="Alfaro M."/>
            <person name="Sun H."/>
            <person name="Tritt A."/>
            <person name="Yoshinaga Y."/>
            <person name="Zwiers L.-H.L."/>
            <person name="Turgeon B.G."/>
            <person name="Goodwin S.B."/>
            <person name="Spatafora J.W."/>
            <person name="Crous P.W."/>
            <person name="Grigoriev I.V."/>
        </authorList>
    </citation>
    <scope>NUCLEOTIDE SEQUENCE [LARGE SCALE GENOMIC DNA]</scope>
    <source>
        <strain evidence="3 4">CBS 611.86</strain>
    </source>
</reference>